<name>A0AA48LZS2_9ZZZZ</name>
<organism evidence="2">
    <name type="scientific">freshwater sediment metagenome</name>
    <dbReference type="NCBI Taxonomy" id="556182"/>
    <lineage>
        <taxon>unclassified sequences</taxon>
        <taxon>metagenomes</taxon>
        <taxon>ecological metagenomes</taxon>
    </lineage>
</organism>
<gene>
    <name evidence="2" type="ORF">AMST5_00827</name>
</gene>
<dbReference type="AlphaFoldDB" id="A0AA48LZS2"/>
<proteinExistence type="predicted"/>
<protein>
    <submittedName>
        <fullName evidence="2">Uncharacterized protein</fullName>
    </submittedName>
</protein>
<feature type="region of interest" description="Disordered" evidence="1">
    <location>
        <begin position="31"/>
        <end position="55"/>
    </location>
</feature>
<dbReference type="EMBL" id="OY288114">
    <property type="protein sequence ID" value="CAJ0855367.1"/>
    <property type="molecule type" value="Genomic_DNA"/>
</dbReference>
<accession>A0AA48LZS2</accession>
<evidence type="ECO:0000256" key="1">
    <source>
        <dbReference type="SAM" id="MobiDB-lite"/>
    </source>
</evidence>
<evidence type="ECO:0000313" key="2">
    <source>
        <dbReference type="EMBL" id="CAJ0855367.1"/>
    </source>
</evidence>
<sequence length="55" mass="5750">MLLTIRPLQEKTLAPLLDVGVDASAVQDGDLQVHSPVSGEPIGRVRSADRASATP</sequence>
<reference evidence="2" key="1">
    <citation type="submission" date="2023-07" db="EMBL/GenBank/DDBJ databases">
        <authorList>
            <person name="Pelsma A.J. K."/>
        </authorList>
    </citation>
    <scope>NUCLEOTIDE SEQUENCE</scope>
</reference>